<proteinExistence type="predicted"/>
<name>A0A927H0Y3_9BACL</name>
<dbReference type="AlphaFoldDB" id="A0A927H0Y3"/>
<keyword evidence="3" id="KW-0240">DNA-directed RNA polymerase</keyword>
<evidence type="ECO:0000256" key="1">
    <source>
        <dbReference type="SAM" id="MobiDB-lite"/>
    </source>
</evidence>
<dbReference type="Pfam" id="PF11772">
    <property type="entry name" value="EpuA"/>
    <property type="match status" value="1"/>
</dbReference>
<reference evidence="3" key="1">
    <citation type="submission" date="2020-09" db="EMBL/GenBank/DDBJ databases">
        <title>A novel bacterium of genus Paenibacillus, isolated from South China Sea.</title>
        <authorList>
            <person name="Huang H."/>
            <person name="Mo K."/>
            <person name="Hu Y."/>
        </authorList>
    </citation>
    <scope>NUCLEOTIDE SEQUENCE</scope>
    <source>
        <strain evidence="3">IB182363</strain>
    </source>
</reference>
<protein>
    <submittedName>
        <fullName evidence="3">DNA-directed RNA polymerase subunit beta</fullName>
    </submittedName>
</protein>
<keyword evidence="4" id="KW-1185">Reference proteome</keyword>
<accession>A0A927H0Y3</accession>
<keyword evidence="2" id="KW-0472">Membrane</keyword>
<feature type="transmembrane region" description="Helical" evidence="2">
    <location>
        <begin position="53"/>
        <end position="82"/>
    </location>
</feature>
<dbReference type="RefSeq" id="WP_190929244.1">
    <property type="nucleotide sequence ID" value="NZ_JACXJA010000021.1"/>
</dbReference>
<dbReference type="InterPro" id="IPR024596">
    <property type="entry name" value="RNApol_su_b/EpuA"/>
</dbReference>
<keyword evidence="3" id="KW-0804">Transcription</keyword>
<feature type="region of interest" description="Disordered" evidence="1">
    <location>
        <begin position="1"/>
        <end position="44"/>
    </location>
</feature>
<feature type="compositionally biased region" description="Basic and acidic residues" evidence="1">
    <location>
        <begin position="1"/>
        <end position="10"/>
    </location>
</feature>
<dbReference type="Proteomes" id="UP000639396">
    <property type="component" value="Unassembled WGS sequence"/>
</dbReference>
<feature type="compositionally biased region" description="Basic and acidic residues" evidence="1">
    <location>
        <begin position="32"/>
        <end position="41"/>
    </location>
</feature>
<evidence type="ECO:0000256" key="2">
    <source>
        <dbReference type="SAM" id="Phobius"/>
    </source>
</evidence>
<keyword evidence="2" id="KW-1133">Transmembrane helix</keyword>
<evidence type="ECO:0000313" key="4">
    <source>
        <dbReference type="Proteomes" id="UP000639396"/>
    </source>
</evidence>
<sequence>MNEHNTDVRSKPKPNVGGGAKTVSSGQAKAKPQQDAKEKPQPKRKLRRRWVRLLLGLLRALLVPVLCVIAVVVGLWLGYAYIGGREGSDIWEWDTWKHLFDLVFAG</sequence>
<evidence type="ECO:0000313" key="3">
    <source>
        <dbReference type="EMBL" id="MBD2863612.1"/>
    </source>
</evidence>
<organism evidence="3 4">
    <name type="scientific">Paenibacillus oceani</name>
    <dbReference type="NCBI Taxonomy" id="2772510"/>
    <lineage>
        <taxon>Bacteria</taxon>
        <taxon>Bacillati</taxon>
        <taxon>Bacillota</taxon>
        <taxon>Bacilli</taxon>
        <taxon>Bacillales</taxon>
        <taxon>Paenibacillaceae</taxon>
        <taxon>Paenibacillus</taxon>
    </lineage>
</organism>
<dbReference type="EMBL" id="JACXJA010000021">
    <property type="protein sequence ID" value="MBD2863612.1"/>
    <property type="molecule type" value="Genomic_DNA"/>
</dbReference>
<keyword evidence="2" id="KW-0812">Transmembrane</keyword>
<gene>
    <name evidence="3" type="ORF">IDH45_16590</name>
</gene>
<comment type="caution">
    <text evidence="3">The sequence shown here is derived from an EMBL/GenBank/DDBJ whole genome shotgun (WGS) entry which is preliminary data.</text>
</comment>
<dbReference type="GO" id="GO:0000428">
    <property type="term" value="C:DNA-directed RNA polymerase complex"/>
    <property type="evidence" value="ECO:0007669"/>
    <property type="project" value="UniProtKB-KW"/>
</dbReference>